<evidence type="ECO:0000259" key="1">
    <source>
        <dbReference type="Pfam" id="PF18813"/>
    </source>
</evidence>
<dbReference type="Pfam" id="PF18813">
    <property type="entry name" value="PBECR4"/>
    <property type="match status" value="1"/>
</dbReference>
<dbReference type="Proteomes" id="UP000663623">
    <property type="component" value="Chromosome"/>
</dbReference>
<dbReference type="RefSeq" id="WP_207179914.1">
    <property type="nucleotide sequence ID" value="NZ_AP024480.1"/>
</dbReference>
<dbReference type="InterPro" id="IPR041420">
    <property type="entry name" value="PBECR4"/>
</dbReference>
<proteinExistence type="predicted"/>
<dbReference type="EMBL" id="AP024480">
    <property type="protein sequence ID" value="BCS82365.1"/>
    <property type="molecule type" value="Genomic_DNA"/>
</dbReference>
<sequence>MDQLQQALENYKEVIGKYFVYTLDDGQKIILKCGKRNLKHLLGLHKLLDRPHLSKAPPDRVFKSINEGKITFACLKTSKYFNEIEDRIKFFDILPILTNSKYIIDFDPSKLQNCKLQSKFLFFRIEIEANKPVYLYLGIRERSEKPKIYCPETFIVQRRQPDKYCRNQKLVQIKNVRILSQQRVHRLKKVKKYGTKKFLMQKRQ</sequence>
<accession>A0ABN6EAB4</accession>
<keyword evidence="3" id="KW-1185">Reference proteome</keyword>
<name>A0ABN6EAB4_9FIRM</name>
<evidence type="ECO:0000313" key="3">
    <source>
        <dbReference type="Proteomes" id="UP000663623"/>
    </source>
</evidence>
<protein>
    <recommendedName>
        <fullName evidence="1">Phage-Barnase-EndoU-ColicinE5/D-RelE like nuclease 4 domain-containing protein</fullName>
    </recommendedName>
</protein>
<reference evidence="2 3" key="1">
    <citation type="submission" date="2021-02" db="EMBL/GenBank/DDBJ databases">
        <title>Nitrogen-fixing ability and nitrogen fixation related genes of thermophilic fermentative bacteria in the genus Caldicellulosiruptor.</title>
        <authorList>
            <person name="Chen Y."/>
            <person name="Nishihara A."/>
            <person name="Haruta S."/>
        </authorList>
    </citation>
    <scope>NUCLEOTIDE SEQUENCE [LARGE SCALE GENOMIC DNA]</scope>
    <source>
        <strain evidence="2 3">YA01</strain>
    </source>
</reference>
<evidence type="ECO:0000313" key="2">
    <source>
        <dbReference type="EMBL" id="BCS82365.1"/>
    </source>
</evidence>
<gene>
    <name evidence="2" type="ORF">CaldiYA01_23250</name>
</gene>
<feature type="domain" description="Phage-Barnase-EndoU-ColicinE5/D-RelE like nuclease 4" evidence="1">
    <location>
        <begin position="4"/>
        <end position="171"/>
    </location>
</feature>
<organism evidence="2 3">
    <name type="scientific">Caldicellulosiruptor diazotrophicus</name>
    <dbReference type="NCBI Taxonomy" id="2806205"/>
    <lineage>
        <taxon>Bacteria</taxon>
        <taxon>Bacillati</taxon>
        <taxon>Bacillota</taxon>
        <taxon>Bacillota incertae sedis</taxon>
        <taxon>Caldicellulosiruptorales</taxon>
        <taxon>Caldicellulosiruptoraceae</taxon>
        <taxon>Caldicellulosiruptor</taxon>
    </lineage>
</organism>